<feature type="non-terminal residue" evidence="4">
    <location>
        <position position="1"/>
    </location>
</feature>
<keyword evidence="5" id="KW-1185">Reference proteome</keyword>
<feature type="domain" description="FUZ/MON1/HPS1 first Longin" evidence="2">
    <location>
        <begin position="36"/>
        <end position="156"/>
    </location>
</feature>
<dbReference type="EMBL" id="CAJPVJ010023681">
    <property type="protein sequence ID" value="CAG2178577.1"/>
    <property type="molecule type" value="Genomic_DNA"/>
</dbReference>
<sequence>MSASGDDSSIDGLSNGFDTMRLQCRISSGVSDEVDVFVMSESGKPVYCYSRREDSITLMGVCVALIHVVDSVHSDTVRHIQTTSGLRITFSHKPPLIICLVFRVNSGVDSSILVNQVNAQIVSILTAKTLKSVFEQRQTFDLKRLLSGSEKLIDTLIDVILNPIDANKCDQQMAKSHKKANQVNAYLTSSTTTFRTIGTQSVVNNRNHISGRVYIPIRLMSTSLRESVYNIITSCASSAPNVVFSLLFSVDKKFKDENNCNNNEIQLILVCNHNSKARINALDIQLIYSLVIASESQLSSVESFWLPICLPRFDSNNFLHTHISYLSDEYCLALLTTDREDFHKCQLMKDSVIDRLAKVHLQPSRSSLADLALPQIQYLWYQSVRQSVLWRQSTVADFSPLNHYITNRMLKSNLKTFWLRSETDGLLLGWHLTTFQLYVQFDVTITQLQ</sequence>
<evidence type="ECO:0000256" key="1">
    <source>
        <dbReference type="RuleBase" id="RU367048"/>
    </source>
</evidence>
<dbReference type="InterPro" id="IPR043972">
    <property type="entry name" value="FUZ/MON1/HPS1_longin_1"/>
</dbReference>
<name>A0A7R9QXJ9_9ACAR</name>
<dbReference type="GO" id="GO:0032510">
    <property type="term" value="P:endosome to lysosome transport via multivesicular body sorting pathway"/>
    <property type="evidence" value="ECO:0007669"/>
    <property type="project" value="TreeGrafter"/>
</dbReference>
<proteinExistence type="inferred from homology"/>
<dbReference type="InterPro" id="IPR043971">
    <property type="entry name" value="FUZ/MON1/HPS1_longin_2"/>
</dbReference>
<feature type="domain" description="FUZ/MON1/HPS1 second Longin" evidence="3">
    <location>
        <begin position="272"/>
        <end position="353"/>
    </location>
</feature>
<evidence type="ECO:0000313" key="4">
    <source>
        <dbReference type="EMBL" id="CAD7661441.1"/>
    </source>
</evidence>
<accession>A0A7R9QXJ9</accession>
<protein>
    <recommendedName>
        <fullName evidence="1">Vacuolar fusion protein MON1 homolog</fullName>
    </recommendedName>
</protein>
<gene>
    <name evidence="4" type="ORF">ONB1V03_LOCUS18002</name>
</gene>
<dbReference type="GO" id="GO:0006623">
    <property type="term" value="P:protein targeting to vacuole"/>
    <property type="evidence" value="ECO:0007669"/>
    <property type="project" value="UniProtKB-UniRule"/>
</dbReference>
<comment type="function">
    <text evidence="1">Plays an important role in membrane trafficking through the secretory apparatus.</text>
</comment>
<evidence type="ECO:0000313" key="5">
    <source>
        <dbReference type="Proteomes" id="UP000728032"/>
    </source>
</evidence>
<comment type="similarity">
    <text evidence="1">Belongs to the MON1/SAND family.</text>
</comment>
<dbReference type="AlphaFoldDB" id="A0A7R9QXJ9"/>
<organism evidence="4">
    <name type="scientific">Oppiella nova</name>
    <dbReference type="NCBI Taxonomy" id="334625"/>
    <lineage>
        <taxon>Eukaryota</taxon>
        <taxon>Metazoa</taxon>
        <taxon>Ecdysozoa</taxon>
        <taxon>Arthropoda</taxon>
        <taxon>Chelicerata</taxon>
        <taxon>Arachnida</taxon>
        <taxon>Acari</taxon>
        <taxon>Acariformes</taxon>
        <taxon>Sarcoptiformes</taxon>
        <taxon>Oribatida</taxon>
        <taxon>Brachypylina</taxon>
        <taxon>Oppioidea</taxon>
        <taxon>Oppiidae</taxon>
        <taxon>Oppiella</taxon>
    </lineage>
</organism>
<dbReference type="Pfam" id="PF19037">
    <property type="entry name" value="Fuz_longin_2"/>
    <property type="match status" value="1"/>
</dbReference>
<dbReference type="InterPro" id="IPR004353">
    <property type="entry name" value="Mon1"/>
</dbReference>
<dbReference type="PANTHER" id="PTHR13027:SF7">
    <property type="entry name" value="VACUOLAR FUSION PROTEIN MON1 HOMOLOG"/>
    <property type="match status" value="1"/>
</dbReference>
<dbReference type="EMBL" id="OC938506">
    <property type="protein sequence ID" value="CAD7661441.1"/>
    <property type="molecule type" value="Genomic_DNA"/>
</dbReference>
<dbReference type="OrthoDB" id="272411at2759"/>
<evidence type="ECO:0000259" key="2">
    <source>
        <dbReference type="Pfam" id="PF19036"/>
    </source>
</evidence>
<evidence type="ECO:0000259" key="3">
    <source>
        <dbReference type="Pfam" id="PF19037"/>
    </source>
</evidence>
<reference evidence="4" key="1">
    <citation type="submission" date="2020-11" db="EMBL/GenBank/DDBJ databases">
        <authorList>
            <person name="Tran Van P."/>
        </authorList>
    </citation>
    <scope>NUCLEOTIDE SEQUENCE</scope>
</reference>
<dbReference type="Pfam" id="PF19036">
    <property type="entry name" value="Fuz_longin_1"/>
    <property type="match status" value="1"/>
</dbReference>
<dbReference type="GO" id="GO:0035658">
    <property type="term" value="C:Mon1-Ccz1 complex"/>
    <property type="evidence" value="ECO:0007669"/>
    <property type="project" value="TreeGrafter"/>
</dbReference>
<dbReference type="PANTHER" id="PTHR13027">
    <property type="entry name" value="SAND PROTEIN-RELATED"/>
    <property type="match status" value="1"/>
</dbReference>
<dbReference type="PRINTS" id="PR01546">
    <property type="entry name" value="YEAST73DUF"/>
</dbReference>
<dbReference type="Proteomes" id="UP000728032">
    <property type="component" value="Unassembled WGS sequence"/>
</dbReference>